<dbReference type="Gene3D" id="3.30.565.10">
    <property type="entry name" value="Histidine kinase-like ATPase, C-terminal domain"/>
    <property type="match status" value="1"/>
</dbReference>
<evidence type="ECO:0000256" key="6">
    <source>
        <dbReference type="PROSITE-ProRule" id="PRU00169"/>
    </source>
</evidence>
<dbReference type="PROSITE" id="PS50109">
    <property type="entry name" value="HIS_KIN"/>
    <property type="match status" value="1"/>
</dbReference>
<keyword evidence="7" id="KW-0812">Transmembrane</keyword>
<keyword evidence="7" id="KW-0472">Membrane</keyword>
<reference evidence="10 11" key="1">
    <citation type="submission" date="2024-03" db="EMBL/GenBank/DDBJ databases">
        <title>Chitinophaga caseinilytica sp. nov., a casein hydrolysing bacterium isolated from forest soil.</title>
        <authorList>
            <person name="Lee D.S."/>
            <person name="Han D.M."/>
            <person name="Baek J.H."/>
            <person name="Choi D.G."/>
            <person name="Jeon J.H."/>
            <person name="Jeon C.O."/>
        </authorList>
    </citation>
    <scope>NUCLEOTIDE SEQUENCE [LARGE SCALE GENOMIC DNA]</scope>
    <source>
        <strain evidence="10 11">KACC 19118</strain>
    </source>
</reference>
<feature type="domain" description="Response regulatory" evidence="9">
    <location>
        <begin position="446"/>
        <end position="562"/>
    </location>
</feature>
<dbReference type="SMART" id="SM00448">
    <property type="entry name" value="REC"/>
    <property type="match status" value="1"/>
</dbReference>
<feature type="transmembrane region" description="Helical" evidence="7">
    <location>
        <begin position="113"/>
        <end position="131"/>
    </location>
</feature>
<dbReference type="SMART" id="SM00387">
    <property type="entry name" value="HATPase_c"/>
    <property type="match status" value="1"/>
</dbReference>
<evidence type="ECO:0000256" key="5">
    <source>
        <dbReference type="ARBA" id="ARBA00022777"/>
    </source>
</evidence>
<dbReference type="SUPFAM" id="SSF55874">
    <property type="entry name" value="ATPase domain of HSP90 chaperone/DNA topoisomerase II/histidine kinase"/>
    <property type="match status" value="1"/>
</dbReference>
<sequence>MSVHSIVRWAGKKITSVIKTGTKGLHEESAIQSVVLVNSLSIALSTLVLVIGPIFYLLTGNPYIVFPALAECIIAASALYLNYLNKHTTAALVTFLNQCAAVLYFGLALGDVLLLQLMVVFLIAVTFLIFNKSRIRRFCLLTALTVLVALEAGHYFHVGQFIYLDGQTAFFFRWCSMAGMLLLIVLTGRHYVRSSDFRRIFLYQVTHELRTPLNAVMLAGQLIKRELTYKPDARRISALTDHLLAAGNNADNILGNVLQLARKESGRHDELKAVPIAPRSFFSQIVELHGVVAQYSSVSLDFDMENMPPFISADPAKLHVITSNLLSHAIQFADRNSIVTVFVRGTADNRWEIRVSNAGRGIPDDRIEHVFEPFVTEGNLAVEGTGLGLFITRAKTLSMGGRIDVENQPGERTTFIVSLPLIPAEPGPSPNLVPDAGSNGAPLNLHVLIADDNDMNNLLLAQFLRRMGCRVSMAVNGEEAYRQAEHTSPDVIILDYHMPVMDGKEVLVKVREEASLKHIPVIMATADAYQSTRQLLMEAGATAFLQKPISFGMLQEALGRCVK</sequence>
<dbReference type="PROSITE" id="PS50110">
    <property type="entry name" value="RESPONSE_REGULATORY"/>
    <property type="match status" value="1"/>
</dbReference>
<keyword evidence="11" id="KW-1185">Reference proteome</keyword>
<accession>A0ABZ2Z8M5</accession>
<dbReference type="Gene3D" id="3.40.50.2300">
    <property type="match status" value="1"/>
</dbReference>
<keyword evidence="7" id="KW-1133">Transmembrane helix</keyword>
<dbReference type="PRINTS" id="PR00344">
    <property type="entry name" value="BCTRLSENSOR"/>
</dbReference>
<dbReference type="Pfam" id="PF00512">
    <property type="entry name" value="HisKA"/>
    <property type="match status" value="1"/>
</dbReference>
<dbReference type="InterPro" id="IPR036890">
    <property type="entry name" value="HATPase_C_sf"/>
</dbReference>
<evidence type="ECO:0000256" key="4">
    <source>
        <dbReference type="ARBA" id="ARBA00022679"/>
    </source>
</evidence>
<evidence type="ECO:0000256" key="7">
    <source>
        <dbReference type="SAM" id="Phobius"/>
    </source>
</evidence>
<dbReference type="CDD" id="cd17546">
    <property type="entry name" value="REC_hyHK_CKI1_RcsC-like"/>
    <property type="match status" value="1"/>
</dbReference>
<comment type="catalytic activity">
    <reaction evidence="1">
        <text>ATP + protein L-histidine = ADP + protein N-phospho-L-histidine.</text>
        <dbReference type="EC" id="2.7.13.3"/>
    </reaction>
</comment>
<gene>
    <name evidence="10" type="ORF">WJU22_10415</name>
</gene>
<dbReference type="RefSeq" id="WP_341843176.1">
    <property type="nucleotide sequence ID" value="NZ_CP149792.1"/>
</dbReference>
<protein>
    <recommendedName>
        <fullName evidence="2">histidine kinase</fullName>
        <ecNumber evidence="2">2.7.13.3</ecNumber>
    </recommendedName>
</protein>
<dbReference type="SUPFAM" id="SSF52172">
    <property type="entry name" value="CheY-like"/>
    <property type="match status" value="1"/>
</dbReference>
<dbReference type="Proteomes" id="UP001449657">
    <property type="component" value="Chromosome"/>
</dbReference>
<evidence type="ECO:0000259" key="9">
    <source>
        <dbReference type="PROSITE" id="PS50110"/>
    </source>
</evidence>
<feature type="transmembrane region" description="Helical" evidence="7">
    <location>
        <begin position="138"/>
        <end position="158"/>
    </location>
</feature>
<dbReference type="InterPro" id="IPR011006">
    <property type="entry name" value="CheY-like_superfamily"/>
</dbReference>
<dbReference type="PANTHER" id="PTHR43047">
    <property type="entry name" value="TWO-COMPONENT HISTIDINE PROTEIN KINASE"/>
    <property type="match status" value="1"/>
</dbReference>
<dbReference type="GO" id="GO:0004673">
    <property type="term" value="F:protein histidine kinase activity"/>
    <property type="evidence" value="ECO:0007669"/>
    <property type="project" value="UniProtKB-EC"/>
</dbReference>
<evidence type="ECO:0000259" key="8">
    <source>
        <dbReference type="PROSITE" id="PS50109"/>
    </source>
</evidence>
<dbReference type="InterPro" id="IPR003594">
    <property type="entry name" value="HATPase_dom"/>
</dbReference>
<feature type="transmembrane region" description="Helical" evidence="7">
    <location>
        <begin position="64"/>
        <end position="83"/>
    </location>
</feature>
<proteinExistence type="predicted"/>
<dbReference type="InterPro" id="IPR036097">
    <property type="entry name" value="HisK_dim/P_sf"/>
</dbReference>
<organism evidence="10 11">
    <name type="scientific">Chitinophaga caseinilytica</name>
    <dbReference type="NCBI Taxonomy" id="2267521"/>
    <lineage>
        <taxon>Bacteria</taxon>
        <taxon>Pseudomonadati</taxon>
        <taxon>Bacteroidota</taxon>
        <taxon>Chitinophagia</taxon>
        <taxon>Chitinophagales</taxon>
        <taxon>Chitinophagaceae</taxon>
        <taxon>Chitinophaga</taxon>
    </lineage>
</organism>
<keyword evidence="3 6" id="KW-0597">Phosphoprotein</keyword>
<feature type="transmembrane region" description="Helical" evidence="7">
    <location>
        <begin position="90"/>
        <end position="107"/>
    </location>
</feature>
<evidence type="ECO:0000256" key="1">
    <source>
        <dbReference type="ARBA" id="ARBA00000085"/>
    </source>
</evidence>
<dbReference type="InterPro" id="IPR005467">
    <property type="entry name" value="His_kinase_dom"/>
</dbReference>
<evidence type="ECO:0000313" key="10">
    <source>
        <dbReference type="EMBL" id="WZN48586.1"/>
    </source>
</evidence>
<dbReference type="Gene3D" id="1.10.287.130">
    <property type="match status" value="1"/>
</dbReference>
<evidence type="ECO:0000313" key="11">
    <source>
        <dbReference type="Proteomes" id="UP001449657"/>
    </source>
</evidence>
<dbReference type="Pfam" id="PF02518">
    <property type="entry name" value="HATPase_c"/>
    <property type="match status" value="1"/>
</dbReference>
<name>A0ABZ2Z8M5_9BACT</name>
<dbReference type="InterPro" id="IPR003661">
    <property type="entry name" value="HisK_dim/P_dom"/>
</dbReference>
<evidence type="ECO:0000256" key="2">
    <source>
        <dbReference type="ARBA" id="ARBA00012438"/>
    </source>
</evidence>
<dbReference type="InterPro" id="IPR004358">
    <property type="entry name" value="Sig_transdc_His_kin-like_C"/>
</dbReference>
<feature type="transmembrane region" description="Helical" evidence="7">
    <location>
        <begin position="35"/>
        <end position="58"/>
    </location>
</feature>
<dbReference type="Pfam" id="PF00072">
    <property type="entry name" value="Response_reg"/>
    <property type="match status" value="1"/>
</dbReference>
<feature type="modified residue" description="4-aspartylphosphate" evidence="6">
    <location>
        <position position="495"/>
    </location>
</feature>
<evidence type="ECO:0000256" key="3">
    <source>
        <dbReference type="ARBA" id="ARBA00022553"/>
    </source>
</evidence>
<dbReference type="SMART" id="SM00388">
    <property type="entry name" value="HisKA"/>
    <property type="match status" value="1"/>
</dbReference>
<keyword evidence="4 10" id="KW-0808">Transferase</keyword>
<dbReference type="CDD" id="cd00082">
    <property type="entry name" value="HisKA"/>
    <property type="match status" value="1"/>
</dbReference>
<feature type="transmembrane region" description="Helical" evidence="7">
    <location>
        <begin position="170"/>
        <end position="192"/>
    </location>
</feature>
<feature type="domain" description="Histidine kinase" evidence="8">
    <location>
        <begin position="204"/>
        <end position="423"/>
    </location>
</feature>
<keyword evidence="5 10" id="KW-0418">Kinase</keyword>
<dbReference type="EC" id="2.7.13.3" evidence="2"/>
<dbReference type="PANTHER" id="PTHR43047:SF72">
    <property type="entry name" value="OSMOSENSING HISTIDINE PROTEIN KINASE SLN1"/>
    <property type="match status" value="1"/>
</dbReference>
<dbReference type="SUPFAM" id="SSF47384">
    <property type="entry name" value="Homodimeric domain of signal transducing histidine kinase"/>
    <property type="match status" value="1"/>
</dbReference>
<dbReference type="InterPro" id="IPR001789">
    <property type="entry name" value="Sig_transdc_resp-reg_receiver"/>
</dbReference>
<dbReference type="EMBL" id="CP150096">
    <property type="protein sequence ID" value="WZN48586.1"/>
    <property type="molecule type" value="Genomic_DNA"/>
</dbReference>